<dbReference type="AlphaFoldDB" id="A0A0F9ELA8"/>
<gene>
    <name evidence="1" type="ORF">LCGC14_2061340</name>
</gene>
<evidence type="ECO:0000313" key="1">
    <source>
        <dbReference type="EMBL" id="KKL74794.1"/>
    </source>
</evidence>
<name>A0A0F9ELA8_9ZZZZ</name>
<dbReference type="InterPro" id="IPR008869">
    <property type="entry name" value="MlaC/ttg2D"/>
</dbReference>
<protein>
    <recommendedName>
        <fullName evidence="2">ABC transporter substrate-binding protein</fullName>
    </recommendedName>
</protein>
<organism evidence="1">
    <name type="scientific">marine sediment metagenome</name>
    <dbReference type="NCBI Taxonomy" id="412755"/>
    <lineage>
        <taxon>unclassified sequences</taxon>
        <taxon>metagenomes</taxon>
        <taxon>ecological metagenomes</taxon>
    </lineage>
</organism>
<dbReference type="PANTHER" id="PTHR36573">
    <property type="entry name" value="INTERMEMBRANE PHOSPHOLIPID TRANSPORT SYSTEM BINDING PROTEIN MLAC"/>
    <property type="match status" value="1"/>
</dbReference>
<dbReference type="Pfam" id="PF05494">
    <property type="entry name" value="MlaC"/>
    <property type="match status" value="1"/>
</dbReference>
<accession>A0A0F9ELA8</accession>
<proteinExistence type="predicted"/>
<evidence type="ECO:0008006" key="2">
    <source>
        <dbReference type="Google" id="ProtNLM"/>
    </source>
</evidence>
<comment type="caution">
    <text evidence="1">The sequence shown here is derived from an EMBL/GenBank/DDBJ whole genome shotgun (WGS) entry which is preliminary data.</text>
</comment>
<dbReference type="InterPro" id="IPR042245">
    <property type="entry name" value="Tgt2/MlaC_sf"/>
</dbReference>
<dbReference type="PIRSF" id="PIRSF004649">
    <property type="entry name" value="MlaC"/>
    <property type="match status" value="1"/>
</dbReference>
<dbReference type="Gene3D" id="3.10.450.710">
    <property type="entry name" value="Tgt2/MlaC"/>
    <property type="match status" value="1"/>
</dbReference>
<sequence length="199" mass="23507">MRRNVRGVCFIFMVSLLFQLQANAAAPMDAVQKQINMVLDVLRNPELKAESAKERRKERVWSIIERGFDFDELSKRILSRNWKKLNPDQQKEFSLLIGRLLGNIYMERLMKFTNEKVVFTKESMLSEKRAEVQSKIISQSKEIPLHYKMILKNGEWKVYDLNIEGVSLVRNYRSQFKKILKKNSPDKMLQILRKKVGQV</sequence>
<dbReference type="EMBL" id="LAZR01024541">
    <property type="protein sequence ID" value="KKL74794.1"/>
    <property type="molecule type" value="Genomic_DNA"/>
</dbReference>
<dbReference type="PANTHER" id="PTHR36573:SF1">
    <property type="entry name" value="INTERMEMBRANE PHOSPHOLIPID TRANSPORT SYSTEM BINDING PROTEIN MLAC"/>
    <property type="match status" value="1"/>
</dbReference>
<reference evidence="1" key="1">
    <citation type="journal article" date="2015" name="Nature">
        <title>Complex archaea that bridge the gap between prokaryotes and eukaryotes.</title>
        <authorList>
            <person name="Spang A."/>
            <person name="Saw J.H."/>
            <person name="Jorgensen S.L."/>
            <person name="Zaremba-Niedzwiedzka K."/>
            <person name="Martijn J."/>
            <person name="Lind A.E."/>
            <person name="van Eijk R."/>
            <person name="Schleper C."/>
            <person name="Guy L."/>
            <person name="Ettema T.J."/>
        </authorList>
    </citation>
    <scope>NUCLEOTIDE SEQUENCE</scope>
</reference>